<dbReference type="Pfam" id="PF12796">
    <property type="entry name" value="Ank_2"/>
    <property type="match status" value="4"/>
</dbReference>
<dbReference type="PROSITE" id="PS50088">
    <property type="entry name" value="ANK_REPEAT"/>
    <property type="match status" value="11"/>
</dbReference>
<evidence type="ECO:0000256" key="4">
    <source>
        <dbReference type="ARBA" id="ARBA00022692"/>
    </source>
</evidence>
<feature type="repeat" description="ANK" evidence="11">
    <location>
        <begin position="579"/>
        <end position="611"/>
    </location>
</feature>
<evidence type="ECO:0000256" key="10">
    <source>
        <dbReference type="ARBA" id="ARBA00023303"/>
    </source>
</evidence>
<evidence type="ECO:0000256" key="1">
    <source>
        <dbReference type="ARBA" id="ARBA00004141"/>
    </source>
</evidence>
<evidence type="ECO:0000256" key="5">
    <source>
        <dbReference type="ARBA" id="ARBA00022737"/>
    </source>
</evidence>
<feature type="transmembrane region" description="Helical" evidence="13">
    <location>
        <begin position="978"/>
        <end position="998"/>
    </location>
</feature>
<evidence type="ECO:0000256" key="13">
    <source>
        <dbReference type="SAM" id="Phobius"/>
    </source>
</evidence>
<feature type="transmembrane region" description="Helical" evidence="13">
    <location>
        <begin position="948"/>
        <end position="966"/>
    </location>
</feature>
<reference evidence="15" key="1">
    <citation type="submission" date="2024-06" db="EMBL/GenBank/DDBJ databases">
        <authorList>
            <person name="Liu X."/>
            <person name="Lenzi L."/>
            <person name="Haldenby T S."/>
            <person name="Uol C."/>
        </authorList>
    </citation>
    <scope>NUCLEOTIDE SEQUENCE</scope>
</reference>
<dbReference type="Pfam" id="PF13637">
    <property type="entry name" value="Ank_4"/>
    <property type="match status" value="2"/>
</dbReference>
<protein>
    <recommendedName>
        <fullName evidence="14">Ion transport domain-containing protein</fullName>
    </recommendedName>
</protein>
<keyword evidence="6 13" id="KW-1133">Transmembrane helix</keyword>
<feature type="transmembrane region" description="Helical" evidence="13">
    <location>
        <begin position="1018"/>
        <end position="1040"/>
    </location>
</feature>
<feature type="repeat" description="ANK" evidence="11">
    <location>
        <begin position="344"/>
        <end position="376"/>
    </location>
</feature>
<name>A0AAV2SZD3_CALDB</name>
<proteinExistence type="predicted"/>
<dbReference type="GO" id="GO:1902495">
    <property type="term" value="C:transmembrane transporter complex"/>
    <property type="evidence" value="ECO:0007669"/>
    <property type="project" value="TreeGrafter"/>
</dbReference>
<evidence type="ECO:0000256" key="2">
    <source>
        <dbReference type="ARBA" id="ARBA00022448"/>
    </source>
</evidence>
<dbReference type="GO" id="GO:0005216">
    <property type="term" value="F:monoatomic ion channel activity"/>
    <property type="evidence" value="ECO:0007669"/>
    <property type="project" value="InterPro"/>
</dbReference>
<feature type="repeat" description="ANK" evidence="11">
    <location>
        <begin position="612"/>
        <end position="644"/>
    </location>
</feature>
<dbReference type="PROSITE" id="PS50297">
    <property type="entry name" value="ANK_REP_REGION"/>
    <property type="match status" value="10"/>
</dbReference>
<keyword evidence="7 11" id="KW-0040">ANK repeat</keyword>
<feature type="transmembrane region" description="Helical" evidence="13">
    <location>
        <begin position="1090"/>
        <end position="1113"/>
    </location>
</feature>
<evidence type="ECO:0000256" key="6">
    <source>
        <dbReference type="ARBA" id="ARBA00022989"/>
    </source>
</evidence>
<dbReference type="InterPro" id="IPR005821">
    <property type="entry name" value="Ion_trans_dom"/>
</dbReference>
<feature type="region of interest" description="Disordered" evidence="12">
    <location>
        <begin position="1"/>
        <end position="21"/>
    </location>
</feature>
<keyword evidence="10" id="KW-0407">Ion channel</keyword>
<feature type="repeat" description="ANK" evidence="11">
    <location>
        <begin position="70"/>
        <end position="94"/>
    </location>
</feature>
<dbReference type="InterPro" id="IPR002110">
    <property type="entry name" value="Ankyrin_rpt"/>
</dbReference>
<dbReference type="PANTHER" id="PTHR47143">
    <property type="entry name" value="TRANSIENT RECEPTOR POTENTIAL CATION CHANNEL PROTEIN PAINLESS"/>
    <property type="match status" value="1"/>
</dbReference>
<evidence type="ECO:0000256" key="7">
    <source>
        <dbReference type="ARBA" id="ARBA00023043"/>
    </source>
</evidence>
<evidence type="ECO:0000313" key="15">
    <source>
        <dbReference type="EMBL" id="CAL5129212.1"/>
    </source>
</evidence>
<dbReference type="EMBL" id="CAXLJL010000001">
    <property type="protein sequence ID" value="CAL5129212.1"/>
    <property type="molecule type" value="Genomic_DNA"/>
</dbReference>
<dbReference type="PRINTS" id="PR01415">
    <property type="entry name" value="ANKYRIN"/>
</dbReference>
<organism evidence="15 16">
    <name type="scientific">Calicophoron daubneyi</name>
    <name type="common">Rumen fluke</name>
    <name type="synonym">Paramphistomum daubneyi</name>
    <dbReference type="NCBI Taxonomy" id="300641"/>
    <lineage>
        <taxon>Eukaryota</taxon>
        <taxon>Metazoa</taxon>
        <taxon>Spiralia</taxon>
        <taxon>Lophotrochozoa</taxon>
        <taxon>Platyhelminthes</taxon>
        <taxon>Trematoda</taxon>
        <taxon>Digenea</taxon>
        <taxon>Plagiorchiida</taxon>
        <taxon>Pronocephalata</taxon>
        <taxon>Paramphistomoidea</taxon>
        <taxon>Paramphistomidae</taxon>
        <taxon>Calicophoron</taxon>
    </lineage>
</organism>
<keyword evidence="3" id="KW-0716">Sensory transduction</keyword>
<dbReference type="AlphaFoldDB" id="A0AAV2SZD3"/>
<keyword evidence="8" id="KW-0406">Ion transport</keyword>
<feature type="repeat" description="ANK" evidence="11">
    <location>
        <begin position="377"/>
        <end position="409"/>
    </location>
</feature>
<evidence type="ECO:0000313" key="16">
    <source>
        <dbReference type="Proteomes" id="UP001497525"/>
    </source>
</evidence>
<comment type="subcellular location">
    <subcellularLocation>
        <location evidence="1">Membrane</location>
        <topology evidence="1">Multi-pass membrane protein</topology>
    </subcellularLocation>
</comment>
<evidence type="ECO:0000256" key="8">
    <source>
        <dbReference type="ARBA" id="ARBA00023065"/>
    </source>
</evidence>
<dbReference type="Proteomes" id="UP001497525">
    <property type="component" value="Unassembled WGS sequence"/>
</dbReference>
<evidence type="ECO:0000256" key="12">
    <source>
        <dbReference type="SAM" id="MobiDB-lite"/>
    </source>
</evidence>
<feature type="repeat" description="ANK" evidence="11">
    <location>
        <begin position="410"/>
        <end position="442"/>
    </location>
</feature>
<sequence>MEQYQDEGADDSRNDATDSCNDPIDLLSSEVNVNALLHKYSRQGEAEKIRLLLKKYPQTIKDCINQRDSADLAALHYAARHGNLSCVRVLVEEGFADVNVKTKKNTTPLHFAARFRRETGASVFESERIQINHAPMRTESFSYADRTSASSRRISRVKKFLSVDLQDKRSQANNGYPSGAAAPIYDPVIHYLVEHGAKLNENDANGWSALHYAAVRGNEVAARQLLHEPNIDTENCDHDLMRPIHLAAAHGELEVARLLLGAGAIPNALDVRRSLPLHFACATGDLKLIKLLLAASKEVGDGSPLGQVNSNRETPFHWAVLNGHAEAAQYCIANGVDPNTILATGETSLHIAAKVGSLSTVRVLLSAGTNIDTEDKLLQTALHKAADRDNLEVVRLLVKQGADLENQDRDGNTPLLLASSQGHVQLVKALIDAGANLRAQEKNAKSAVYICAEENRHELLEVLLACPLGKSLIPVPDIFNDTPLHVAAKRGHLEIVKLLIKAGVDLSVKNERERTALHYAARNGRLPVARLLLDHAPGLISERDEDGNTAIHLAADNGHQAITELLLMAGATVDSPNTEKWTPLDCAAANGHRSCAEILLKNGSPVDPLDVSNTTPLHLACKNGHADMVDLLLSWGANPAIRMRLGENAPACGPNALDVAIDNGQKSCALALLRSSHWENTLRNQTVGWDGNILTPMRKLIAKMPDIAEIVLDQCITVQQKNEDTDGNEVEKEVYNFEFLEDTYAQWSPYTILCQKQVGLAADPFAYLSAKYSQFKQYPWKYTFFHQNRKDKRLAQFEVDVVKIDPARPYTKNNRVLKNNHPLMLMVKFDRPRLLEHKLVGNLIAQKWTPAGLVYFLNLTLYLIYLLVYTTYMLSMQSLSMALYDRVNITGMPPNETCTHLSSTNFLREPSYTILLCKYAIFSFATGHLCKEIFQLIYSGYQYFSLENLMECSIFILAILSVGDFQDCVERFAIKQDWQWQCGAVGIFLAWLNLLLFLRRIPTLGIFVLMFTVILRTFSKFFIVFFLFILAFAFGFHILLSNHMAFNSLSNSLLKSAVMMLGELEFDSTFNQRFTSADRSDMVFFEGLTYGLFVTFLIIMTIVIMNLLVGLAVDDIKGVQNQAVVKRIAMQIELILDVDSLLPHRLRKRLTKMQFVKKKYRPNSRRAFRSRRLLNQIRSNFDLAEKESKNRRKRKPLGLLIV</sequence>
<feature type="repeat" description="ANK" evidence="11">
    <location>
        <begin position="239"/>
        <end position="271"/>
    </location>
</feature>
<keyword evidence="5" id="KW-0677">Repeat</keyword>
<dbReference type="SMART" id="SM00248">
    <property type="entry name" value="ANK"/>
    <property type="match status" value="17"/>
</dbReference>
<dbReference type="PANTHER" id="PTHR47143:SF3">
    <property type="entry name" value="PWWP DOMAIN-CONTAINING PROTEIN"/>
    <property type="match status" value="1"/>
</dbReference>
<feature type="repeat" description="ANK" evidence="11">
    <location>
        <begin position="479"/>
        <end position="511"/>
    </location>
</feature>
<gene>
    <name evidence="15" type="ORF">CDAUBV1_LOCUS80</name>
</gene>
<accession>A0AAV2SZD3</accession>
<evidence type="ECO:0000256" key="9">
    <source>
        <dbReference type="ARBA" id="ARBA00023136"/>
    </source>
</evidence>
<feature type="repeat" description="ANK" evidence="11">
    <location>
        <begin position="546"/>
        <end position="578"/>
    </location>
</feature>
<dbReference type="InterPro" id="IPR036770">
    <property type="entry name" value="Ankyrin_rpt-contain_sf"/>
</dbReference>
<feature type="domain" description="Ion transport" evidence="14">
    <location>
        <begin position="865"/>
        <end position="1122"/>
    </location>
</feature>
<keyword evidence="4 13" id="KW-0812">Transmembrane</keyword>
<feature type="repeat" description="ANK" evidence="11">
    <location>
        <begin position="311"/>
        <end position="343"/>
    </location>
</feature>
<dbReference type="SUPFAM" id="SSF48403">
    <property type="entry name" value="Ankyrin repeat"/>
    <property type="match status" value="2"/>
</dbReference>
<feature type="repeat" description="ANK" evidence="11">
    <location>
        <begin position="512"/>
        <end position="544"/>
    </location>
</feature>
<feature type="transmembrane region" description="Helical" evidence="13">
    <location>
        <begin position="853"/>
        <end position="874"/>
    </location>
</feature>
<keyword evidence="2" id="KW-0813">Transport</keyword>
<comment type="caution">
    <text evidence="15">The sequence shown here is derived from an EMBL/GenBank/DDBJ whole genome shotgun (WGS) entry which is preliminary data.</text>
</comment>
<evidence type="ECO:0000256" key="3">
    <source>
        <dbReference type="ARBA" id="ARBA00022606"/>
    </source>
</evidence>
<keyword evidence="9 13" id="KW-0472">Membrane</keyword>
<dbReference type="InterPro" id="IPR052076">
    <property type="entry name" value="TRP_cation_channel"/>
</dbReference>
<evidence type="ECO:0000256" key="11">
    <source>
        <dbReference type="PROSITE-ProRule" id="PRU00023"/>
    </source>
</evidence>
<dbReference type="Gene3D" id="1.25.40.20">
    <property type="entry name" value="Ankyrin repeat-containing domain"/>
    <property type="match status" value="6"/>
</dbReference>
<dbReference type="Pfam" id="PF00520">
    <property type="entry name" value="Ion_trans"/>
    <property type="match status" value="1"/>
</dbReference>
<evidence type="ECO:0000259" key="14">
    <source>
        <dbReference type="Pfam" id="PF00520"/>
    </source>
</evidence>